<dbReference type="AlphaFoldDB" id="A0AAD4YU21"/>
<name>A0AAD4YU21_PRUDU</name>
<gene>
    <name evidence="1" type="ORF">L3X38_030380</name>
</gene>
<protein>
    <submittedName>
        <fullName evidence="1">Uncharacterized protein</fullName>
    </submittedName>
</protein>
<proteinExistence type="predicted"/>
<keyword evidence="2" id="KW-1185">Reference proteome</keyword>
<organism evidence="1 2">
    <name type="scientific">Prunus dulcis</name>
    <name type="common">Almond</name>
    <name type="synonym">Amygdalus dulcis</name>
    <dbReference type="NCBI Taxonomy" id="3755"/>
    <lineage>
        <taxon>Eukaryota</taxon>
        <taxon>Viridiplantae</taxon>
        <taxon>Streptophyta</taxon>
        <taxon>Embryophyta</taxon>
        <taxon>Tracheophyta</taxon>
        <taxon>Spermatophyta</taxon>
        <taxon>Magnoliopsida</taxon>
        <taxon>eudicotyledons</taxon>
        <taxon>Gunneridae</taxon>
        <taxon>Pentapetalae</taxon>
        <taxon>rosids</taxon>
        <taxon>fabids</taxon>
        <taxon>Rosales</taxon>
        <taxon>Rosaceae</taxon>
        <taxon>Amygdaloideae</taxon>
        <taxon>Amygdaleae</taxon>
        <taxon>Prunus</taxon>
    </lineage>
</organism>
<accession>A0AAD4YU21</accession>
<sequence>MGDPLGTCSLVPRNKTVKARGPKRTISCYGGADPGCNRMQEALWELIGFGVMGISKLCELGLEQSEDG</sequence>
<evidence type="ECO:0000313" key="2">
    <source>
        <dbReference type="Proteomes" id="UP001054821"/>
    </source>
</evidence>
<dbReference type="EMBL" id="JAJFAZ020000006">
    <property type="protein sequence ID" value="KAI5321309.1"/>
    <property type="molecule type" value="Genomic_DNA"/>
</dbReference>
<dbReference type="Proteomes" id="UP001054821">
    <property type="component" value="Chromosome 6"/>
</dbReference>
<comment type="caution">
    <text evidence="1">The sequence shown here is derived from an EMBL/GenBank/DDBJ whole genome shotgun (WGS) entry which is preliminary data.</text>
</comment>
<evidence type="ECO:0000313" key="1">
    <source>
        <dbReference type="EMBL" id="KAI5321309.1"/>
    </source>
</evidence>
<reference evidence="1 2" key="1">
    <citation type="journal article" date="2022" name="G3 (Bethesda)">
        <title>Whole-genome sequence and methylome profiling of the almond [Prunus dulcis (Mill.) D.A. Webb] cultivar 'Nonpareil'.</title>
        <authorList>
            <person name="D'Amico-Willman K.M."/>
            <person name="Ouma W.Z."/>
            <person name="Meulia T."/>
            <person name="Sideli G.M."/>
            <person name="Gradziel T.M."/>
            <person name="Fresnedo-Ramirez J."/>
        </authorList>
    </citation>
    <scope>NUCLEOTIDE SEQUENCE [LARGE SCALE GENOMIC DNA]</scope>
    <source>
        <strain evidence="1">Clone GOH B32 T37-40</strain>
    </source>
</reference>